<dbReference type="GO" id="GO:0032259">
    <property type="term" value="P:methylation"/>
    <property type="evidence" value="ECO:0007669"/>
    <property type="project" value="UniProtKB-KW"/>
</dbReference>
<dbReference type="InterPro" id="IPR046341">
    <property type="entry name" value="SET_dom_sf"/>
</dbReference>
<evidence type="ECO:0000313" key="5">
    <source>
        <dbReference type="EMBL" id="KAF0720354.1"/>
    </source>
</evidence>
<dbReference type="Proteomes" id="UP000332933">
    <property type="component" value="Unassembled WGS sequence"/>
</dbReference>
<dbReference type="CDD" id="cd20071">
    <property type="entry name" value="SET_SMYD"/>
    <property type="match status" value="1"/>
</dbReference>
<dbReference type="SUPFAM" id="SSF82199">
    <property type="entry name" value="SET domain"/>
    <property type="match status" value="1"/>
</dbReference>
<keyword evidence="3" id="KW-0949">S-adenosyl-L-methionine</keyword>
<dbReference type="EMBL" id="VJMH01000017">
    <property type="protein sequence ID" value="KAF0720354.1"/>
    <property type="molecule type" value="Genomic_DNA"/>
</dbReference>
<proteinExistence type="predicted"/>
<evidence type="ECO:0000313" key="6">
    <source>
        <dbReference type="EMBL" id="VFT77590.1"/>
    </source>
</evidence>
<accession>A0A485K4X5</accession>
<dbReference type="PANTHER" id="PTHR46165">
    <property type="entry name" value="SET AND MYND DOMAIN-CONTAINING PROTEIN 4"/>
    <property type="match status" value="1"/>
</dbReference>
<organism evidence="6 7">
    <name type="scientific">Aphanomyces stellatus</name>
    <dbReference type="NCBI Taxonomy" id="120398"/>
    <lineage>
        <taxon>Eukaryota</taxon>
        <taxon>Sar</taxon>
        <taxon>Stramenopiles</taxon>
        <taxon>Oomycota</taxon>
        <taxon>Saprolegniomycetes</taxon>
        <taxon>Saprolegniales</taxon>
        <taxon>Verrucalvaceae</taxon>
        <taxon>Aphanomyces</taxon>
    </lineage>
</organism>
<dbReference type="AlphaFoldDB" id="A0A485K4X5"/>
<gene>
    <name evidence="6" type="primary">Aste57867_365</name>
    <name evidence="5" type="ORF">As57867_000364</name>
    <name evidence="6" type="ORF">ASTE57867_365</name>
</gene>
<reference evidence="6 7" key="1">
    <citation type="submission" date="2019-03" db="EMBL/GenBank/DDBJ databases">
        <authorList>
            <person name="Gaulin E."/>
            <person name="Dumas B."/>
        </authorList>
    </citation>
    <scope>NUCLEOTIDE SEQUENCE [LARGE SCALE GENOMIC DNA]</scope>
    <source>
        <strain evidence="6">CBS 568.67</strain>
    </source>
</reference>
<evidence type="ECO:0000313" key="7">
    <source>
        <dbReference type="Proteomes" id="UP000332933"/>
    </source>
</evidence>
<evidence type="ECO:0000259" key="4">
    <source>
        <dbReference type="Pfam" id="PF00856"/>
    </source>
</evidence>
<dbReference type="Gene3D" id="2.170.270.10">
    <property type="entry name" value="SET domain"/>
    <property type="match status" value="1"/>
</dbReference>
<evidence type="ECO:0000256" key="3">
    <source>
        <dbReference type="ARBA" id="ARBA00022691"/>
    </source>
</evidence>
<reference evidence="5" key="2">
    <citation type="submission" date="2019-06" db="EMBL/GenBank/DDBJ databases">
        <title>Genomics analysis of Aphanomyces spp. identifies a new class of oomycete effector associated with host adaptation.</title>
        <authorList>
            <person name="Gaulin E."/>
        </authorList>
    </citation>
    <scope>NUCLEOTIDE SEQUENCE</scope>
    <source>
        <strain evidence="5">CBS 578.67</strain>
    </source>
</reference>
<dbReference type="GO" id="GO:0005634">
    <property type="term" value="C:nucleus"/>
    <property type="evidence" value="ECO:0007669"/>
    <property type="project" value="TreeGrafter"/>
</dbReference>
<dbReference type="InterPro" id="IPR052097">
    <property type="entry name" value="SET-MYND_domain_protein"/>
</dbReference>
<dbReference type="PANTHER" id="PTHR46165:SF2">
    <property type="entry name" value="SET AND MYND DOMAIN-CONTAINING PROTEIN 4"/>
    <property type="match status" value="1"/>
</dbReference>
<dbReference type="InterPro" id="IPR011990">
    <property type="entry name" value="TPR-like_helical_dom_sf"/>
</dbReference>
<dbReference type="GO" id="GO:0042826">
    <property type="term" value="F:histone deacetylase binding"/>
    <property type="evidence" value="ECO:0007669"/>
    <property type="project" value="TreeGrafter"/>
</dbReference>
<dbReference type="OrthoDB" id="5945798at2759"/>
<keyword evidence="2" id="KW-0808">Transferase</keyword>
<evidence type="ECO:0000256" key="1">
    <source>
        <dbReference type="ARBA" id="ARBA00022603"/>
    </source>
</evidence>
<feature type="domain" description="SET" evidence="4">
    <location>
        <begin position="192"/>
        <end position="235"/>
    </location>
</feature>
<dbReference type="GO" id="GO:0005737">
    <property type="term" value="C:cytoplasm"/>
    <property type="evidence" value="ECO:0007669"/>
    <property type="project" value="TreeGrafter"/>
</dbReference>
<keyword evidence="1" id="KW-0489">Methyltransferase</keyword>
<dbReference type="EMBL" id="CAADRA010000017">
    <property type="protein sequence ID" value="VFT77590.1"/>
    <property type="molecule type" value="Genomic_DNA"/>
</dbReference>
<dbReference type="InterPro" id="IPR001214">
    <property type="entry name" value="SET_dom"/>
</dbReference>
<sequence length="461" mass="49771">MDFVAATFVDAPVSQDLTKTITATAALTTGQVLFAEIATVASAGGNEPEDDCHDEGCEDEECGGCAEVEEDEEDEKIELDEEDLEQVSQYVKDNFDALMEACDPLEALSMVDVRKNLFKCFHLIDADAAALAPFQSMDVIAGDAAACLEAAKALREAHAGVIPAALNDDQVAQLIGVLTKYSIPLEDIGGSGLFLYVSKLKHSCMPNASFNEVGDAIWVTATEPIAAGQEITVDFFNTHYMCVAERQEVLAQEGQVCACAVCTGAAADKTRAFKCKVAGCAGIVHPTKDVFACATCGNVWDDAAIGAVEMEETTLMTDFDVDNFAQLVKAIEDSLLHPYHHIFYHAMEAVTEVSGVEIDMTEDETLSLLYRMVDAINYVVPYPHSEKVSLYNSIAQSEIGNGNIPKANQAYTAAYDVCMNVFGDACKETIMFKGLKDNTPTTVEEMAAAYGYDIIDEEDEE</sequence>
<dbReference type="Pfam" id="PF00856">
    <property type="entry name" value="SET"/>
    <property type="match status" value="1"/>
</dbReference>
<dbReference type="Gene3D" id="1.25.40.10">
    <property type="entry name" value="Tetratricopeptide repeat domain"/>
    <property type="match status" value="1"/>
</dbReference>
<protein>
    <submittedName>
        <fullName evidence="6">Aste57867_365 protein</fullName>
    </submittedName>
</protein>
<keyword evidence="7" id="KW-1185">Reference proteome</keyword>
<name>A0A485K4X5_9STRA</name>
<dbReference type="GO" id="GO:0008168">
    <property type="term" value="F:methyltransferase activity"/>
    <property type="evidence" value="ECO:0007669"/>
    <property type="project" value="UniProtKB-KW"/>
</dbReference>
<evidence type="ECO:0000256" key="2">
    <source>
        <dbReference type="ARBA" id="ARBA00022679"/>
    </source>
</evidence>